<accession>A0AAD9QGE0</accession>
<sequence>MGSSKLQSNESEENSILSRNQLDKTSIKPQNEPKKNLIKYSKHEIFFLENSSSVENIEF</sequence>
<comment type="caution">
    <text evidence="2">The sequence shown here is derived from an EMBL/GenBank/DDBJ whole genome shotgun (WGS) entry which is preliminary data.</text>
</comment>
<evidence type="ECO:0000313" key="2">
    <source>
        <dbReference type="EMBL" id="KAK2560466.1"/>
    </source>
</evidence>
<dbReference type="EMBL" id="JARQWQ010000036">
    <property type="protein sequence ID" value="KAK2560466.1"/>
    <property type="molecule type" value="Genomic_DNA"/>
</dbReference>
<reference evidence="2" key="1">
    <citation type="journal article" date="2023" name="G3 (Bethesda)">
        <title>Whole genome assembly and annotation of the endangered Caribbean coral Acropora cervicornis.</title>
        <authorList>
            <person name="Selwyn J.D."/>
            <person name="Vollmer S.V."/>
        </authorList>
    </citation>
    <scope>NUCLEOTIDE SEQUENCE</scope>
    <source>
        <strain evidence="2">K2</strain>
    </source>
</reference>
<feature type="compositionally biased region" description="Basic and acidic residues" evidence="1">
    <location>
        <begin position="21"/>
        <end position="35"/>
    </location>
</feature>
<keyword evidence="3" id="KW-1185">Reference proteome</keyword>
<evidence type="ECO:0000256" key="1">
    <source>
        <dbReference type="SAM" id="MobiDB-lite"/>
    </source>
</evidence>
<dbReference type="Proteomes" id="UP001249851">
    <property type="component" value="Unassembled WGS sequence"/>
</dbReference>
<gene>
    <name evidence="2" type="ORF">P5673_016819</name>
</gene>
<organism evidence="2 3">
    <name type="scientific">Acropora cervicornis</name>
    <name type="common">Staghorn coral</name>
    <dbReference type="NCBI Taxonomy" id="6130"/>
    <lineage>
        <taxon>Eukaryota</taxon>
        <taxon>Metazoa</taxon>
        <taxon>Cnidaria</taxon>
        <taxon>Anthozoa</taxon>
        <taxon>Hexacorallia</taxon>
        <taxon>Scleractinia</taxon>
        <taxon>Astrocoeniina</taxon>
        <taxon>Acroporidae</taxon>
        <taxon>Acropora</taxon>
    </lineage>
</organism>
<dbReference type="AlphaFoldDB" id="A0AAD9QGE0"/>
<reference evidence="2" key="2">
    <citation type="journal article" date="2023" name="Science">
        <title>Genomic signatures of disease resistance in endangered staghorn corals.</title>
        <authorList>
            <person name="Vollmer S.V."/>
            <person name="Selwyn J.D."/>
            <person name="Despard B.A."/>
            <person name="Roesel C.L."/>
        </authorList>
    </citation>
    <scope>NUCLEOTIDE SEQUENCE</scope>
    <source>
        <strain evidence="2">K2</strain>
    </source>
</reference>
<feature type="region of interest" description="Disordered" evidence="1">
    <location>
        <begin position="1"/>
        <end position="35"/>
    </location>
</feature>
<proteinExistence type="predicted"/>
<feature type="compositionally biased region" description="Polar residues" evidence="1">
    <location>
        <begin position="1"/>
        <end position="20"/>
    </location>
</feature>
<evidence type="ECO:0000313" key="3">
    <source>
        <dbReference type="Proteomes" id="UP001249851"/>
    </source>
</evidence>
<protein>
    <submittedName>
        <fullName evidence="2">Uncharacterized protein</fullName>
    </submittedName>
</protein>
<name>A0AAD9QGE0_ACRCE</name>